<evidence type="ECO:0000256" key="1">
    <source>
        <dbReference type="ARBA" id="ARBA00004123"/>
    </source>
</evidence>
<protein>
    <recommendedName>
        <fullName evidence="9">GINS subunit domain-containing protein</fullName>
    </recommendedName>
</protein>
<proteinExistence type="inferred from homology"/>
<evidence type="ECO:0000259" key="5">
    <source>
        <dbReference type="Pfam" id="PF05916"/>
    </source>
</evidence>
<organism evidence="7 8">
    <name type="scientific">Aphanomyces euteiches</name>
    <dbReference type="NCBI Taxonomy" id="100861"/>
    <lineage>
        <taxon>Eukaryota</taxon>
        <taxon>Sar</taxon>
        <taxon>Stramenopiles</taxon>
        <taxon>Oomycota</taxon>
        <taxon>Saprolegniomycetes</taxon>
        <taxon>Saprolegniales</taxon>
        <taxon>Verrucalvaceae</taxon>
        <taxon>Aphanomyces</taxon>
    </lineage>
</organism>
<reference evidence="7 8" key="1">
    <citation type="submission" date="2019-07" db="EMBL/GenBank/DDBJ databases">
        <title>Genomics analysis of Aphanomyces spp. identifies a new class of oomycete effector associated with host adaptation.</title>
        <authorList>
            <person name="Gaulin E."/>
        </authorList>
    </citation>
    <scope>NUCLEOTIDE SEQUENCE [LARGE SCALE GENOMIC DNA]</scope>
    <source>
        <strain evidence="7 8">ATCC 201684</strain>
    </source>
</reference>
<evidence type="ECO:0000313" key="7">
    <source>
        <dbReference type="EMBL" id="KAF0737504.1"/>
    </source>
</evidence>
<accession>A0A6G0XBW3</accession>
<keyword evidence="4" id="KW-0539">Nucleus</keyword>
<dbReference type="InterPro" id="IPR036224">
    <property type="entry name" value="GINS_bundle-like_dom_sf"/>
</dbReference>
<keyword evidence="3" id="KW-0235">DNA replication</keyword>
<dbReference type="AlphaFoldDB" id="A0A6G0XBW3"/>
<dbReference type="Pfam" id="PF05916">
    <property type="entry name" value="Sld5"/>
    <property type="match status" value="1"/>
</dbReference>
<dbReference type="EMBL" id="VJMJ01000084">
    <property type="protein sequence ID" value="KAF0737504.1"/>
    <property type="molecule type" value="Genomic_DNA"/>
</dbReference>
<dbReference type="OrthoDB" id="10252587at2759"/>
<gene>
    <name evidence="7" type="ORF">Ae201684_006663</name>
</gene>
<dbReference type="InterPro" id="IPR005339">
    <property type="entry name" value="GINS_Psf1"/>
</dbReference>
<evidence type="ECO:0000256" key="3">
    <source>
        <dbReference type="ARBA" id="ARBA00022705"/>
    </source>
</evidence>
<sequence>MLCAKAKELLRELGRSEWLPPYNEEAMRQIAEEVNVYHQQIDRKIKMFEDGIENHPTEHCGLVVNHQCLMRNKRTALTYINHRINKIKQLRWQTGSVVPENLAPVLCAREMQFFQSYDQGLNDYMSAFKIDLSADIQPPKDLYIQVRVLKDCGEIYTENGPVQLTANSTHFLRRTDVESLIRQGMLAQIKY</sequence>
<evidence type="ECO:0000256" key="4">
    <source>
        <dbReference type="ARBA" id="ARBA00023242"/>
    </source>
</evidence>
<feature type="domain" description="DNA replication complex GINS protein PSF1 C-terminal" evidence="6">
    <location>
        <begin position="140"/>
        <end position="189"/>
    </location>
</feature>
<keyword evidence="8" id="KW-1185">Reference proteome</keyword>
<comment type="subcellular location">
    <subcellularLocation>
        <location evidence="1">Nucleus</location>
    </subcellularLocation>
</comment>
<evidence type="ECO:0008006" key="9">
    <source>
        <dbReference type="Google" id="ProtNLM"/>
    </source>
</evidence>
<evidence type="ECO:0000259" key="6">
    <source>
        <dbReference type="Pfam" id="PF24997"/>
    </source>
</evidence>
<dbReference type="Pfam" id="PF24997">
    <property type="entry name" value="PSF1_C"/>
    <property type="match status" value="1"/>
</dbReference>
<dbReference type="CDD" id="cd21696">
    <property type="entry name" value="GINS_B_Psf1"/>
    <property type="match status" value="1"/>
</dbReference>
<evidence type="ECO:0000313" key="8">
    <source>
        <dbReference type="Proteomes" id="UP000481153"/>
    </source>
</evidence>
<comment type="similarity">
    <text evidence="2">Belongs to the GINS1/PSF1 family.</text>
</comment>
<name>A0A6G0XBW3_9STRA</name>
<dbReference type="PANTHER" id="PTHR12914:SF2">
    <property type="entry name" value="DNA REPLICATION COMPLEX GINS PROTEIN PSF1"/>
    <property type="match status" value="1"/>
</dbReference>
<dbReference type="CDD" id="cd11710">
    <property type="entry name" value="GINS_A_psf1"/>
    <property type="match status" value="1"/>
</dbReference>
<dbReference type="SUPFAM" id="SSF158573">
    <property type="entry name" value="GINS helical bundle-like"/>
    <property type="match status" value="1"/>
</dbReference>
<dbReference type="VEuPathDB" id="FungiDB:AeMF1_015577"/>
<dbReference type="Gene3D" id="1.20.58.1030">
    <property type="match status" value="1"/>
</dbReference>
<dbReference type="InterPro" id="IPR056783">
    <property type="entry name" value="PSF1_C"/>
</dbReference>
<dbReference type="InterPro" id="IPR021151">
    <property type="entry name" value="GINS_A"/>
</dbReference>
<dbReference type="Proteomes" id="UP000481153">
    <property type="component" value="Unassembled WGS sequence"/>
</dbReference>
<dbReference type="GO" id="GO:1902983">
    <property type="term" value="P:DNA strand elongation involved in mitotic DNA replication"/>
    <property type="evidence" value="ECO:0007669"/>
    <property type="project" value="TreeGrafter"/>
</dbReference>
<dbReference type="PANTHER" id="PTHR12914">
    <property type="entry name" value="PARTNER OF SLD5"/>
    <property type="match status" value="1"/>
</dbReference>
<comment type="caution">
    <text evidence="7">The sequence shown here is derived from an EMBL/GenBank/DDBJ whole genome shotgun (WGS) entry which is preliminary data.</text>
</comment>
<feature type="domain" description="GINS subunit" evidence="5">
    <location>
        <begin position="49"/>
        <end position="127"/>
    </location>
</feature>
<evidence type="ECO:0000256" key="2">
    <source>
        <dbReference type="ARBA" id="ARBA00006677"/>
    </source>
</evidence>
<dbReference type="GO" id="GO:0000811">
    <property type="term" value="C:GINS complex"/>
    <property type="evidence" value="ECO:0007669"/>
    <property type="project" value="InterPro"/>
</dbReference>